<accession>A0ABV2TGI1</accession>
<name>A0ABV2TGI1_9RHOO</name>
<dbReference type="SUPFAM" id="SSF55785">
    <property type="entry name" value="PYP-like sensor domain (PAS domain)"/>
    <property type="match status" value="1"/>
</dbReference>
<protein>
    <submittedName>
        <fullName evidence="2">MEKHLA domain-containing protein</fullName>
    </submittedName>
</protein>
<dbReference type="Gene3D" id="3.30.450.20">
    <property type="entry name" value="PAS domain"/>
    <property type="match status" value="1"/>
</dbReference>
<evidence type="ECO:0000259" key="1">
    <source>
        <dbReference type="Pfam" id="PF08670"/>
    </source>
</evidence>
<gene>
    <name evidence="2" type="ORF">ABXR19_02465</name>
</gene>
<comment type="caution">
    <text evidence="2">The sequence shown here is derived from an EMBL/GenBank/DDBJ whole genome shotgun (WGS) entry which is preliminary data.</text>
</comment>
<sequence>MQEPYSIELAELICASHLRLVGKPLVDPALSPEDAAIWLYEDAHFCVLAHDIADDPRFIFANIAAQRCFEYPWEELLGLPSRLTAEAPNRAERQAMLEAVAAQGFASGYRGLRIARSGRRFWIENVTVWNLVDADGLNYGQAATYRRISPHEVPDGRV</sequence>
<dbReference type="Pfam" id="PF08670">
    <property type="entry name" value="MEKHLA"/>
    <property type="match status" value="1"/>
</dbReference>
<evidence type="ECO:0000313" key="2">
    <source>
        <dbReference type="EMBL" id="MET7013036.1"/>
    </source>
</evidence>
<dbReference type="RefSeq" id="WP_354599498.1">
    <property type="nucleotide sequence ID" value="NZ_JBEWZI010000002.1"/>
</dbReference>
<proteinExistence type="predicted"/>
<dbReference type="EMBL" id="JBEWZI010000002">
    <property type="protein sequence ID" value="MET7013036.1"/>
    <property type="molecule type" value="Genomic_DNA"/>
</dbReference>
<organism evidence="2 3">
    <name type="scientific">Uliginosibacterium flavum</name>
    <dbReference type="NCBI Taxonomy" id="1396831"/>
    <lineage>
        <taxon>Bacteria</taxon>
        <taxon>Pseudomonadati</taxon>
        <taxon>Pseudomonadota</taxon>
        <taxon>Betaproteobacteria</taxon>
        <taxon>Rhodocyclales</taxon>
        <taxon>Zoogloeaceae</taxon>
        <taxon>Uliginosibacterium</taxon>
    </lineage>
</organism>
<dbReference type="InterPro" id="IPR013978">
    <property type="entry name" value="MEKHLA"/>
</dbReference>
<dbReference type="InterPro" id="IPR035965">
    <property type="entry name" value="PAS-like_dom_sf"/>
</dbReference>
<evidence type="ECO:0000313" key="3">
    <source>
        <dbReference type="Proteomes" id="UP001549691"/>
    </source>
</evidence>
<feature type="domain" description="MEKHLA" evidence="1">
    <location>
        <begin position="8"/>
        <end position="147"/>
    </location>
</feature>
<reference evidence="2 3" key="1">
    <citation type="submission" date="2024-07" db="EMBL/GenBank/DDBJ databases">
        <title>Uliginosibacterium flavum JJ3220;KACC:17644.</title>
        <authorList>
            <person name="Kim M.K."/>
        </authorList>
    </citation>
    <scope>NUCLEOTIDE SEQUENCE [LARGE SCALE GENOMIC DNA]</scope>
    <source>
        <strain evidence="2 3">KACC:17644</strain>
    </source>
</reference>
<dbReference type="Proteomes" id="UP001549691">
    <property type="component" value="Unassembled WGS sequence"/>
</dbReference>
<keyword evidence="3" id="KW-1185">Reference proteome</keyword>